<dbReference type="EMBL" id="CP038484">
    <property type="protein sequence ID" value="QFZ24975.1"/>
    <property type="molecule type" value="Genomic_DNA"/>
</dbReference>
<gene>
    <name evidence="1" type="ORF">EJF14_10056</name>
</gene>
<sequence>MDLSANSGNNLALIQDEKKKKKRWIFQVSSCTTNFVSCEYKKGQAFCISCAGRRQKRLFVVRASDSGAMLYSKTYKFVEINKRTISMYVFYAIVVLMSLKTSFWQRRGRYMSSELCLSKAISYFGSAKYAESGFETKPCTK</sequence>
<name>A0ACD0WBZ8_CLALS</name>
<evidence type="ECO:0000313" key="1">
    <source>
        <dbReference type="EMBL" id="QFZ24975.1"/>
    </source>
</evidence>
<keyword evidence="2" id="KW-1185">Reference proteome</keyword>
<protein>
    <submittedName>
        <fullName evidence="1">Uncharacterized protein</fullName>
    </submittedName>
</protein>
<dbReference type="Proteomes" id="UP000326582">
    <property type="component" value="Chromosome 1"/>
</dbReference>
<accession>A0ACD0WBZ8</accession>
<proteinExistence type="predicted"/>
<evidence type="ECO:0000313" key="2">
    <source>
        <dbReference type="Proteomes" id="UP000326582"/>
    </source>
</evidence>
<reference evidence="2" key="1">
    <citation type="journal article" date="2019" name="MBio">
        <title>Comparative genomics for the elucidation of multidrug resistance (MDR) in Candida lusitaniae.</title>
        <authorList>
            <person name="Kannan A."/>
            <person name="Asner S.A."/>
            <person name="Trachsel E."/>
            <person name="Kelly S."/>
            <person name="Parker J."/>
            <person name="Sanglard D."/>
        </authorList>
    </citation>
    <scope>NUCLEOTIDE SEQUENCE [LARGE SCALE GENOMIC DNA]</scope>
    <source>
        <strain evidence="2">P1</strain>
    </source>
</reference>
<organism evidence="1 2">
    <name type="scientific">Clavispora lusitaniae</name>
    <name type="common">Candida lusitaniae</name>
    <dbReference type="NCBI Taxonomy" id="36911"/>
    <lineage>
        <taxon>Eukaryota</taxon>
        <taxon>Fungi</taxon>
        <taxon>Dikarya</taxon>
        <taxon>Ascomycota</taxon>
        <taxon>Saccharomycotina</taxon>
        <taxon>Pichiomycetes</taxon>
        <taxon>Metschnikowiaceae</taxon>
        <taxon>Clavispora</taxon>
    </lineage>
</organism>